<keyword evidence="9" id="KW-1185">Reference proteome</keyword>
<dbReference type="AlphaFoldDB" id="A0AA40A2B6"/>
<evidence type="ECO:0000259" key="6">
    <source>
        <dbReference type="Pfam" id="PF01266"/>
    </source>
</evidence>
<dbReference type="PANTHER" id="PTHR13789">
    <property type="entry name" value="MONOOXYGENASE"/>
    <property type="match status" value="1"/>
</dbReference>
<dbReference type="InterPro" id="IPR036188">
    <property type="entry name" value="FAD/NAD-bd_sf"/>
</dbReference>
<evidence type="ECO:0000313" key="9">
    <source>
        <dbReference type="Proteomes" id="UP001172102"/>
    </source>
</evidence>
<sequence>MDIIIVGAGITGLAAAISLRRSGHRVALYERSSMTNEVGAAINVPPNVARFLLPWCKPPDIPDRGLDPKRARFVETPGMYFMSHVTDEKLPAEFDHRSNVELYGAPLYYAHRVDLHDALKGLATGDLGPGLKPEVHVRSKAVSYDPEEPSITLADGTVVKADLVIAADGVHSVAVEYVLGHRDPPEIPTGIKANLCYRFLIPKADVDNDPETRVFNKTPLSMGCRVWVDIPGKKRLISYPCRDYEVINFIAILRDEKVDSTSEDWFASVDTSEILEQLSNFNPGLLKVVSKATEVKRWPLLYRAPISTWHKGRLVLAGDAAHPMLPHHAQGGAQGIEDGLALGLVFHGATDPSQIAQRLALYEKIRRGRASAITIMSNFGFDEEAPEELIDFLEGHPIPKTVKEMIQLAYIPDVVKRTVQTMTEFDPTWKLPEDFFCGGQAEGF</sequence>
<evidence type="ECO:0000313" key="8">
    <source>
        <dbReference type="EMBL" id="KAK0708023.1"/>
    </source>
</evidence>
<dbReference type="PRINTS" id="PR00420">
    <property type="entry name" value="RNGMNOXGNASE"/>
</dbReference>
<gene>
    <name evidence="8" type="ORF">B0H67DRAFT_496696</name>
</gene>
<reference evidence="8" key="1">
    <citation type="submission" date="2023-06" db="EMBL/GenBank/DDBJ databases">
        <title>Genome-scale phylogeny and comparative genomics of the fungal order Sordariales.</title>
        <authorList>
            <consortium name="Lawrence Berkeley National Laboratory"/>
            <person name="Hensen N."/>
            <person name="Bonometti L."/>
            <person name="Westerberg I."/>
            <person name="Brannstrom I.O."/>
            <person name="Guillou S."/>
            <person name="Cros-Aarteil S."/>
            <person name="Calhoun S."/>
            <person name="Haridas S."/>
            <person name="Kuo A."/>
            <person name="Mondo S."/>
            <person name="Pangilinan J."/>
            <person name="Riley R."/>
            <person name="Labutti K."/>
            <person name="Andreopoulos B."/>
            <person name="Lipzen A."/>
            <person name="Chen C."/>
            <person name="Yanf M."/>
            <person name="Daum C."/>
            <person name="Ng V."/>
            <person name="Clum A."/>
            <person name="Steindorff A."/>
            <person name="Ohm R."/>
            <person name="Martin F."/>
            <person name="Silar P."/>
            <person name="Natvig D."/>
            <person name="Lalanne C."/>
            <person name="Gautier V."/>
            <person name="Ament-Velasquez S.L."/>
            <person name="Kruys A."/>
            <person name="Hutchinson M.I."/>
            <person name="Powell A.J."/>
            <person name="Barry K."/>
            <person name="Miller A.N."/>
            <person name="Grigoriev I.V."/>
            <person name="Debuchy R."/>
            <person name="Gladieux P."/>
            <person name="Thoren M.H."/>
            <person name="Johannesson H."/>
        </authorList>
    </citation>
    <scope>NUCLEOTIDE SEQUENCE</scope>
    <source>
        <strain evidence="8">SMH4607-1</strain>
    </source>
</reference>
<evidence type="ECO:0000256" key="3">
    <source>
        <dbReference type="ARBA" id="ARBA00022827"/>
    </source>
</evidence>
<dbReference type="InterPro" id="IPR002938">
    <property type="entry name" value="FAD-bd"/>
</dbReference>
<dbReference type="GO" id="GO:0004497">
    <property type="term" value="F:monooxygenase activity"/>
    <property type="evidence" value="ECO:0007669"/>
    <property type="project" value="UniProtKB-KW"/>
</dbReference>
<dbReference type="Gene3D" id="3.50.50.60">
    <property type="entry name" value="FAD/NAD(P)-binding domain"/>
    <property type="match status" value="1"/>
</dbReference>
<dbReference type="SUPFAM" id="SSF54373">
    <property type="entry name" value="FAD-linked reductases, C-terminal domain"/>
    <property type="match status" value="1"/>
</dbReference>
<dbReference type="GO" id="GO:0071949">
    <property type="term" value="F:FAD binding"/>
    <property type="evidence" value="ECO:0007669"/>
    <property type="project" value="InterPro"/>
</dbReference>
<dbReference type="Pfam" id="PF01266">
    <property type="entry name" value="DAO"/>
    <property type="match status" value="1"/>
</dbReference>
<comment type="caution">
    <text evidence="8">The sequence shown here is derived from an EMBL/GenBank/DDBJ whole genome shotgun (WGS) entry which is preliminary data.</text>
</comment>
<dbReference type="Pfam" id="PF01494">
    <property type="entry name" value="FAD_binding_3"/>
    <property type="match status" value="1"/>
</dbReference>
<dbReference type="Proteomes" id="UP001172102">
    <property type="component" value="Unassembled WGS sequence"/>
</dbReference>
<organism evidence="8 9">
    <name type="scientific">Lasiosphaeris hirsuta</name>
    <dbReference type="NCBI Taxonomy" id="260670"/>
    <lineage>
        <taxon>Eukaryota</taxon>
        <taxon>Fungi</taxon>
        <taxon>Dikarya</taxon>
        <taxon>Ascomycota</taxon>
        <taxon>Pezizomycotina</taxon>
        <taxon>Sordariomycetes</taxon>
        <taxon>Sordariomycetidae</taxon>
        <taxon>Sordariales</taxon>
        <taxon>Lasiosphaeriaceae</taxon>
        <taxon>Lasiosphaeris</taxon>
    </lineage>
</organism>
<keyword evidence="2" id="KW-0285">Flavoprotein</keyword>
<feature type="domain" description="FAD dependent oxidoreductase" evidence="6">
    <location>
        <begin position="2"/>
        <end position="32"/>
    </location>
</feature>
<dbReference type="InterPro" id="IPR006076">
    <property type="entry name" value="FAD-dep_OxRdtase"/>
</dbReference>
<dbReference type="PANTHER" id="PTHR13789:SF215">
    <property type="entry name" value="FAD-BINDING DOMAIN-CONTAINING PROTEIN-RELATED"/>
    <property type="match status" value="1"/>
</dbReference>
<evidence type="ECO:0000256" key="5">
    <source>
        <dbReference type="ARBA" id="ARBA00023033"/>
    </source>
</evidence>
<evidence type="ECO:0000259" key="7">
    <source>
        <dbReference type="Pfam" id="PF01494"/>
    </source>
</evidence>
<keyword evidence="5" id="KW-0503">Monooxygenase</keyword>
<name>A0AA40A2B6_9PEZI</name>
<evidence type="ECO:0000256" key="4">
    <source>
        <dbReference type="ARBA" id="ARBA00023002"/>
    </source>
</evidence>
<proteinExistence type="inferred from homology"/>
<comment type="similarity">
    <text evidence="1">Belongs to the paxM FAD-dependent monooxygenase family.</text>
</comment>
<keyword evidence="4" id="KW-0560">Oxidoreductase</keyword>
<dbReference type="SUPFAM" id="SSF51905">
    <property type="entry name" value="FAD/NAD(P)-binding domain"/>
    <property type="match status" value="1"/>
</dbReference>
<evidence type="ECO:0000256" key="1">
    <source>
        <dbReference type="ARBA" id="ARBA00007992"/>
    </source>
</evidence>
<dbReference type="InterPro" id="IPR050493">
    <property type="entry name" value="FAD-dep_Monooxygenase_BioMet"/>
</dbReference>
<keyword evidence="3" id="KW-0274">FAD</keyword>
<accession>A0AA40A2B6</accession>
<dbReference type="EMBL" id="JAUKUA010000006">
    <property type="protein sequence ID" value="KAK0708023.1"/>
    <property type="molecule type" value="Genomic_DNA"/>
</dbReference>
<protein>
    <submittedName>
        <fullName evidence="8">Uncharacterized protein</fullName>
    </submittedName>
</protein>
<evidence type="ECO:0000256" key="2">
    <source>
        <dbReference type="ARBA" id="ARBA00022630"/>
    </source>
</evidence>
<feature type="domain" description="FAD-binding" evidence="7">
    <location>
        <begin position="158"/>
        <end position="374"/>
    </location>
</feature>